<feature type="region of interest" description="Disordered" evidence="1">
    <location>
        <begin position="291"/>
        <end position="318"/>
    </location>
</feature>
<gene>
    <name evidence="2" type="ORF">PCOR1329_LOCUS74982</name>
</gene>
<evidence type="ECO:0000256" key="1">
    <source>
        <dbReference type="SAM" id="MobiDB-lite"/>
    </source>
</evidence>
<organism evidence="2 3">
    <name type="scientific">Prorocentrum cordatum</name>
    <dbReference type="NCBI Taxonomy" id="2364126"/>
    <lineage>
        <taxon>Eukaryota</taxon>
        <taxon>Sar</taxon>
        <taxon>Alveolata</taxon>
        <taxon>Dinophyceae</taxon>
        <taxon>Prorocentrales</taxon>
        <taxon>Prorocentraceae</taxon>
        <taxon>Prorocentrum</taxon>
    </lineage>
</organism>
<feature type="region of interest" description="Disordered" evidence="1">
    <location>
        <begin position="867"/>
        <end position="924"/>
    </location>
</feature>
<keyword evidence="3" id="KW-1185">Reference proteome</keyword>
<protein>
    <recommendedName>
        <fullName evidence="4">HMG box domain-containing protein</fullName>
    </recommendedName>
</protein>
<comment type="caution">
    <text evidence="2">The sequence shown here is derived from an EMBL/GenBank/DDBJ whole genome shotgun (WGS) entry which is preliminary data.</text>
</comment>
<feature type="region of interest" description="Disordered" evidence="1">
    <location>
        <begin position="526"/>
        <end position="553"/>
    </location>
</feature>
<dbReference type="InterPro" id="IPR036910">
    <property type="entry name" value="HMG_box_dom_sf"/>
</dbReference>
<evidence type="ECO:0008006" key="4">
    <source>
        <dbReference type="Google" id="ProtNLM"/>
    </source>
</evidence>
<evidence type="ECO:0000313" key="3">
    <source>
        <dbReference type="Proteomes" id="UP001189429"/>
    </source>
</evidence>
<dbReference type="EMBL" id="CAUYUJ010020204">
    <property type="protein sequence ID" value="CAK0896531.1"/>
    <property type="molecule type" value="Genomic_DNA"/>
</dbReference>
<dbReference type="CDD" id="cd00084">
    <property type="entry name" value="HMG-box_SF"/>
    <property type="match status" value="1"/>
</dbReference>
<reference evidence="2" key="1">
    <citation type="submission" date="2023-10" db="EMBL/GenBank/DDBJ databases">
        <authorList>
            <person name="Chen Y."/>
            <person name="Shah S."/>
            <person name="Dougan E. K."/>
            <person name="Thang M."/>
            <person name="Chan C."/>
        </authorList>
    </citation>
    <scope>NUCLEOTIDE SEQUENCE [LARGE SCALE GENOMIC DNA]</scope>
</reference>
<name>A0ABN9XAH3_9DINO</name>
<feature type="region of interest" description="Disordered" evidence="1">
    <location>
        <begin position="778"/>
        <end position="814"/>
    </location>
</feature>
<proteinExistence type="predicted"/>
<accession>A0ABN9XAH3</accession>
<evidence type="ECO:0000313" key="2">
    <source>
        <dbReference type="EMBL" id="CAK0896531.1"/>
    </source>
</evidence>
<feature type="compositionally biased region" description="Pro residues" evidence="1">
    <location>
        <begin position="896"/>
        <end position="921"/>
    </location>
</feature>
<sequence length="1024" mass="112262">MARLSVKDGTLQEGVDMNDMDEQFRKDVAFAAVCGKRYKDSNDWLKDGATKITLVMLALMLEPLRYLTGFWMKAASDLEGPCRPPRLMDVVYPPFDPTLHALQYLGSMLSGNVSRLILVWRTAGCETFQMWCRQCKGQVRRLRRCCLLTACWLYRRHLLKYDRYPWLLATLADTRRPEAEREAVASRFLNTQSCCLREGMARKLKAHLEQGSATARDMLQGTWMHIWFYFAVLVTMQVADIEWRHGRNRSRSNKHGQTSVSQFTAKYIGCEAKNLHAAQVARIRLTHDRSKKALADDPLEPPGSPGGRDVGEGGENNTLLRTPSAFMLWRKEAIRRDRQLGSQVNPASELDWAARRNEWASLTAEEKRTYEEESEKLSPIAKRNRDLRREQARAIQRARVAEIGNFIHGVGAGAGQAARGDPGARLALDDGVVGGGRVAVASADRRCSCMLAPSTGGAEGGVHGASPWAHQPRYHSLNISSGFSVEGECLRAGSVLQAAVTAESRLQEETASAPLSGDNLEFLRSQRREHGSARQAAQTSTKKANTFVNPEAPPFPNEVTYPECCPYGLCTKQLSPQETRFFNDFRACLDAIARSFGKPAPACLAQADVVLGMFVHQDRAKEADDVLYVSFPAASFQAGRVAPSQTFVVWSTGSASTGQDDCVGIHLKIAYNQFQRPGKKVRAPLDQQVQGSPKMLTEHALYARLRCLLPDGDDLLDGPVFDALMIRKAKYDDITIEEIVIQGWDEEFGTKAVLANHVVPKGKRRKTDGVDFMDLLAPPRARRSDQPGCGSAASSSTHAPVAAAPVDPPGSVDAHENLEHVIGLANGAADEAAAEVADVHADDHELQGIMHPDIADIFGVLEAAEGCADDEEDAHTESDALPSADEQEVGTDEPAPSGPPGPGPSEPSVAPPPAPAAPAPPNERQELLSRVGLAEPSRNRFSFSDDGSVSGVVYTIGGKGVKATCQHHHKKACNMYLTIREGEPVEEIELRCIEWLGNARGLPLERHMDRAREVKISRGMRPRT</sequence>
<dbReference type="SUPFAM" id="SSF47095">
    <property type="entry name" value="HMG-box"/>
    <property type="match status" value="1"/>
</dbReference>
<feature type="compositionally biased region" description="Polar residues" evidence="1">
    <location>
        <begin position="535"/>
        <end position="548"/>
    </location>
</feature>
<dbReference type="Proteomes" id="UP001189429">
    <property type="component" value="Unassembled WGS sequence"/>
</dbReference>